<keyword evidence="1" id="KW-0645">Protease</keyword>
<feature type="compositionally biased region" description="Basic and acidic residues" evidence="3">
    <location>
        <begin position="283"/>
        <end position="292"/>
    </location>
</feature>
<keyword evidence="1" id="KW-0064">Aspartyl protease</keyword>
<feature type="region of interest" description="Disordered" evidence="3">
    <location>
        <begin position="771"/>
        <end position="850"/>
    </location>
</feature>
<dbReference type="Pfam" id="PF07727">
    <property type="entry name" value="RVT_2"/>
    <property type="match status" value="1"/>
</dbReference>
<dbReference type="PANTHER" id="PTHR11439">
    <property type="entry name" value="GAG-POL-RELATED RETROTRANSPOSON"/>
    <property type="match status" value="1"/>
</dbReference>
<proteinExistence type="predicted"/>
<dbReference type="EMBL" id="LAFY01000433">
    <property type="protein sequence ID" value="KJX98055.1"/>
    <property type="molecule type" value="Genomic_DNA"/>
</dbReference>
<dbReference type="STRING" id="1047168.A0A0F4GPD4"/>
<dbReference type="Pfam" id="PF14223">
    <property type="entry name" value="Retrotran_gag_2"/>
    <property type="match status" value="1"/>
</dbReference>
<dbReference type="InterPro" id="IPR013103">
    <property type="entry name" value="RVT_2"/>
</dbReference>
<dbReference type="Pfam" id="PF25597">
    <property type="entry name" value="SH3_retrovirus"/>
    <property type="match status" value="1"/>
</dbReference>
<keyword evidence="6" id="KW-1185">Reference proteome</keyword>
<dbReference type="InterPro" id="IPR001584">
    <property type="entry name" value="Integrase_cat-core"/>
</dbReference>
<keyword evidence="2" id="KW-0694">RNA-binding</keyword>
<feature type="compositionally biased region" description="Polar residues" evidence="3">
    <location>
        <begin position="830"/>
        <end position="849"/>
    </location>
</feature>
<dbReference type="InterPro" id="IPR054722">
    <property type="entry name" value="PolX-like_BBD"/>
</dbReference>
<evidence type="ECO:0000256" key="3">
    <source>
        <dbReference type="SAM" id="MobiDB-lite"/>
    </source>
</evidence>
<dbReference type="SUPFAM" id="SSF56672">
    <property type="entry name" value="DNA/RNA polymerases"/>
    <property type="match status" value="1"/>
</dbReference>
<feature type="compositionally biased region" description="Polar residues" evidence="3">
    <location>
        <begin position="204"/>
        <end position="217"/>
    </location>
</feature>
<comment type="caution">
    <text evidence="5">The sequence shown here is derived from an EMBL/GenBank/DDBJ whole genome shotgun (WGS) entry which is preliminary data.</text>
</comment>
<dbReference type="GO" id="GO:0005634">
    <property type="term" value="C:nucleus"/>
    <property type="evidence" value="ECO:0007669"/>
    <property type="project" value="UniProtKB-ARBA"/>
</dbReference>
<dbReference type="GO" id="GO:0003723">
    <property type="term" value="F:RNA binding"/>
    <property type="evidence" value="ECO:0007669"/>
    <property type="project" value="UniProtKB-KW"/>
</dbReference>
<dbReference type="InterPro" id="IPR036397">
    <property type="entry name" value="RNaseH_sf"/>
</dbReference>
<sequence>MTDKKVEWLKGQENHKVWSIKIKALLQGEGLWTYLTGERKAPIKKKDEDDEDFLDRTDKYKMNLQKARGVLIQSVSKDIAMDLEHFTSAKEAWDHLEAKYKPSGMAYQFSKYQEWQQLSFDGKNIDHFASAYKSACTNMKEAKLEVDEAIQLYQFITLVSPYYNAFTTNLRERMRNAKDKETLPKLDDVIAGLLDEQRAQSSIDSANFIRSKNQNGSKPLAKPSNSNNKDSKKCTHCGSTWHNADKCRHLHPEQRPSDWTPKFGCDRSGCKLKDHEKKLPLWTSKKDAKESSAHTTTASSEEFSFSASAATEHITERTVELLHMTENSDTWYVDSGSSSHFTNDYNSMTDVTTVDMIVNFGKGASRATALGSIKLRLHGNGRVNTVKFTDVLFVEGLRANLLSTEKLKKKGLFYRNDNDTLFTKDAVVADVVTKVGIPQLVLEQQEQSNASSHVRHPSKETAQVWHDRFGHFPEGKVDLIKNGTEGMVIKGSEELGVCHDCRRSDAKRIKSRVQSNSSNKPPLTHWNADVVTVSSDNGLTKKYFTNMACASSKAPRVAFHPTKDGAFKSIQDLNAWVKNQTGRNIQTLHIDGGREFGGNKLVNFCTDNGIELIITTPKNSESNGRIEVSNHLVCVLARKLLSRGRLGKAHWQSAIEAAAYIIKKTPSPALNGKSPYQVLAEHFKWPRTKPYIGNLRIFGCTAFVLDQELARGDKFADRATTGRLVGFEGDNIYKVYLPSEHKVVRSVNVTFDEAHFESPDEDYVPIQVTGYKDDDEGVTSGGGNTAELTPPPPPPAALPAPPPPVTTPPSATAAPKAPAPAAEPRKSTRTKQPSQKALDNQSQLTNTEPSVWPHRALTCLTESLNIAEIPTTHTPEEAPLWQAARQKEMDSLHENGTWRLVRWPLEKDTITALENSGLKVNNTPKILKGRWVDKVKKATTLEKLIYKSRWVVKGFSQRQGIDYAETYAATTKAASIKVLMTIIAHYDLEARQYDIITAFLNTLMKEFAIFVEQPHGFTQFDAEGYPLVCLLLKSLYGLKQSPMLWQQQLTVFLDSKGFKPLFSDPCIYQHRLTKAILAVYVDDLILAALTNTTIIEIEGVLTAQFKMKCLGELSFYLGCHITRDRTEKAIYLTQEAYIDQLLDNYNADSLKALETPLPPGTQLIKAENDYEPSDNILNEYQSLIGRLMWPSIQTRADITFAVAQLSRHLVKPTTDHLNAAKRILRYLKGTRCHGITIKSKDKELKLVGYTDSSYADNRDDSTSTGGYAFHLNDSLISWKSVKQRTVALSSTEAEWNAAVTTCQEAAYLSALCSEFSIIEEPSMTPVTIKADNMSQIALTKRGGVDGRTKHMNNRLHWLREQVNNHLVTFQWVPTEQQAADGLTKALTAPKHHHFCQLIGITDLTKEVTKKD</sequence>
<feature type="domain" description="Integrase catalytic" evidence="4">
    <location>
        <begin position="517"/>
        <end position="683"/>
    </location>
</feature>
<feature type="compositionally biased region" description="Low complexity" evidence="3">
    <location>
        <begin position="808"/>
        <end position="822"/>
    </location>
</feature>
<dbReference type="SUPFAM" id="SSF53098">
    <property type="entry name" value="Ribonuclease H-like"/>
    <property type="match status" value="1"/>
</dbReference>
<evidence type="ECO:0000313" key="5">
    <source>
        <dbReference type="EMBL" id="KJX98055.1"/>
    </source>
</evidence>
<dbReference type="InterPro" id="IPR057670">
    <property type="entry name" value="SH3_retrovirus"/>
</dbReference>
<keyword evidence="1" id="KW-0378">Hydrolase</keyword>
<evidence type="ECO:0000259" key="4">
    <source>
        <dbReference type="PROSITE" id="PS50994"/>
    </source>
</evidence>
<feature type="region of interest" description="Disordered" evidence="3">
    <location>
        <begin position="283"/>
        <end position="304"/>
    </location>
</feature>
<protein>
    <submittedName>
        <fullName evidence="5">Gag-pol polyprotein</fullName>
    </submittedName>
</protein>
<dbReference type="GO" id="GO:0015074">
    <property type="term" value="P:DNA integration"/>
    <property type="evidence" value="ECO:0007669"/>
    <property type="project" value="InterPro"/>
</dbReference>
<organism evidence="5 6">
    <name type="scientific">Zymoseptoria brevis</name>
    <dbReference type="NCBI Taxonomy" id="1047168"/>
    <lineage>
        <taxon>Eukaryota</taxon>
        <taxon>Fungi</taxon>
        <taxon>Dikarya</taxon>
        <taxon>Ascomycota</taxon>
        <taxon>Pezizomycotina</taxon>
        <taxon>Dothideomycetes</taxon>
        <taxon>Dothideomycetidae</taxon>
        <taxon>Mycosphaerellales</taxon>
        <taxon>Mycosphaerellaceae</taxon>
        <taxon>Zymoseptoria</taxon>
    </lineage>
</organism>
<dbReference type="PROSITE" id="PS50994">
    <property type="entry name" value="INTEGRASE"/>
    <property type="match status" value="1"/>
</dbReference>
<gene>
    <name evidence="5" type="ORF">TI39_contig441g00001</name>
</gene>
<dbReference type="InterPro" id="IPR012337">
    <property type="entry name" value="RNaseH-like_sf"/>
</dbReference>
<dbReference type="InterPro" id="IPR043502">
    <property type="entry name" value="DNA/RNA_pol_sf"/>
</dbReference>
<dbReference type="GO" id="GO:0004190">
    <property type="term" value="F:aspartic-type endopeptidase activity"/>
    <property type="evidence" value="ECO:0007669"/>
    <property type="project" value="UniProtKB-KW"/>
</dbReference>
<dbReference type="CDD" id="cd09272">
    <property type="entry name" value="RNase_HI_RT_Ty1"/>
    <property type="match status" value="1"/>
</dbReference>
<reference evidence="5 6" key="1">
    <citation type="submission" date="2015-03" db="EMBL/GenBank/DDBJ databases">
        <title>RNA-seq based gene annotation and comparative genomics of four Zymoseptoria species reveal species-specific pathogenicity related genes and transposable element activity.</title>
        <authorList>
            <person name="Grandaubert J."/>
            <person name="Bhattacharyya A."/>
            <person name="Stukenbrock E.H."/>
        </authorList>
    </citation>
    <scope>NUCLEOTIDE SEQUENCE [LARGE SCALE GENOMIC DNA]</scope>
    <source>
        <strain evidence="5 6">Zb18110</strain>
    </source>
</reference>
<feature type="compositionally biased region" description="Pro residues" evidence="3">
    <location>
        <begin position="789"/>
        <end position="807"/>
    </location>
</feature>
<dbReference type="Gene3D" id="3.30.420.10">
    <property type="entry name" value="Ribonuclease H-like superfamily/Ribonuclease H"/>
    <property type="match status" value="2"/>
</dbReference>
<feature type="compositionally biased region" description="Low complexity" evidence="3">
    <location>
        <begin position="293"/>
        <end position="304"/>
    </location>
</feature>
<accession>A0A0F4GPD4</accession>
<evidence type="ECO:0000313" key="6">
    <source>
        <dbReference type="Proteomes" id="UP000033647"/>
    </source>
</evidence>
<dbReference type="Proteomes" id="UP000033647">
    <property type="component" value="Unassembled WGS sequence"/>
</dbReference>
<dbReference type="OrthoDB" id="3943081at2759"/>
<name>A0A0F4GPD4_9PEZI</name>
<feature type="region of interest" description="Disordered" evidence="3">
    <location>
        <begin position="204"/>
        <end position="233"/>
    </location>
</feature>
<dbReference type="Pfam" id="PF22936">
    <property type="entry name" value="Pol_BBD"/>
    <property type="match status" value="1"/>
</dbReference>
<dbReference type="PANTHER" id="PTHR11439:SF483">
    <property type="entry name" value="PEPTIDE SYNTHASE GLIP-LIKE, PUTATIVE (AFU_ORTHOLOGUE AFUA_3G12920)-RELATED"/>
    <property type="match status" value="1"/>
</dbReference>
<evidence type="ECO:0000256" key="1">
    <source>
        <dbReference type="ARBA" id="ARBA00022750"/>
    </source>
</evidence>
<evidence type="ECO:0000256" key="2">
    <source>
        <dbReference type="ARBA" id="ARBA00022884"/>
    </source>
</evidence>